<name>G3MSV0_AMBMU</name>
<evidence type="ECO:0000256" key="8">
    <source>
        <dbReference type="ARBA" id="ARBA00022490"/>
    </source>
</evidence>
<dbReference type="AlphaFoldDB" id="G3MSV0"/>
<keyword evidence="8" id="KW-0963">Cytoplasm</keyword>
<evidence type="ECO:0000313" key="13">
    <source>
        <dbReference type="EMBL" id="AEO36568.1"/>
    </source>
</evidence>
<keyword evidence="9" id="KW-0328">Glycosyltransferase</keyword>
<evidence type="ECO:0000256" key="10">
    <source>
        <dbReference type="ARBA" id="ARBA00022679"/>
    </source>
</evidence>
<comment type="subunit">
    <text evidence="6">Homodimer.</text>
</comment>
<dbReference type="GO" id="GO:0016208">
    <property type="term" value="F:AMP binding"/>
    <property type="evidence" value="ECO:0007669"/>
    <property type="project" value="TreeGrafter"/>
</dbReference>
<proteinExistence type="evidence at transcript level"/>
<dbReference type="Gene3D" id="3.40.50.2020">
    <property type="match status" value="1"/>
</dbReference>
<dbReference type="InterPro" id="IPR000836">
    <property type="entry name" value="PRTase_dom"/>
</dbReference>
<dbReference type="GO" id="GO:0003999">
    <property type="term" value="F:adenine phosphoribosyltransferase activity"/>
    <property type="evidence" value="ECO:0007669"/>
    <property type="project" value="UniProtKB-EC"/>
</dbReference>
<comment type="function">
    <text evidence="2">Catalyzes a salvage reaction resulting in the formation of AMP, that is energically less costly than de novo synthesis.</text>
</comment>
<evidence type="ECO:0000256" key="5">
    <source>
        <dbReference type="ARBA" id="ARBA00008391"/>
    </source>
</evidence>
<dbReference type="PANTHER" id="PTHR32315:SF3">
    <property type="entry name" value="ADENINE PHOSPHORIBOSYLTRANSFERASE"/>
    <property type="match status" value="1"/>
</dbReference>
<keyword evidence="10" id="KW-0808">Transferase</keyword>
<dbReference type="GO" id="GO:0005737">
    <property type="term" value="C:cytoplasm"/>
    <property type="evidence" value="ECO:0007669"/>
    <property type="project" value="UniProtKB-SubCell"/>
</dbReference>
<dbReference type="PANTHER" id="PTHR32315">
    <property type="entry name" value="ADENINE PHOSPHORIBOSYLTRANSFERASE"/>
    <property type="match status" value="1"/>
</dbReference>
<dbReference type="FunFam" id="3.40.50.2020:FF:000004">
    <property type="entry name" value="Adenine phosphoribosyltransferase"/>
    <property type="match status" value="1"/>
</dbReference>
<comment type="catalytic activity">
    <reaction evidence="1">
        <text>AMP + diphosphate = 5-phospho-alpha-D-ribose 1-diphosphate + adenine</text>
        <dbReference type="Rhea" id="RHEA:16609"/>
        <dbReference type="ChEBI" id="CHEBI:16708"/>
        <dbReference type="ChEBI" id="CHEBI:33019"/>
        <dbReference type="ChEBI" id="CHEBI:58017"/>
        <dbReference type="ChEBI" id="CHEBI:456215"/>
        <dbReference type="EC" id="2.4.2.7"/>
    </reaction>
</comment>
<dbReference type="CDD" id="cd06223">
    <property type="entry name" value="PRTases_typeI"/>
    <property type="match status" value="1"/>
</dbReference>
<dbReference type="EC" id="2.4.2.7" evidence="7"/>
<keyword evidence="11" id="KW-0660">Purine salvage</keyword>
<evidence type="ECO:0000256" key="9">
    <source>
        <dbReference type="ARBA" id="ARBA00022676"/>
    </source>
</evidence>
<dbReference type="GO" id="GO:0006168">
    <property type="term" value="P:adenine salvage"/>
    <property type="evidence" value="ECO:0007669"/>
    <property type="project" value="TreeGrafter"/>
</dbReference>
<feature type="domain" description="Phosphoribosyltransferase" evidence="12">
    <location>
        <begin position="31"/>
        <end position="137"/>
    </location>
</feature>
<dbReference type="InterPro" id="IPR029057">
    <property type="entry name" value="PRTase-like"/>
</dbReference>
<comment type="similarity">
    <text evidence="5">Belongs to the purine/pyrimidine phosphoribosyltransferase family.</text>
</comment>
<dbReference type="GO" id="GO:0044209">
    <property type="term" value="P:AMP salvage"/>
    <property type="evidence" value="ECO:0007669"/>
    <property type="project" value="TreeGrafter"/>
</dbReference>
<evidence type="ECO:0000256" key="2">
    <source>
        <dbReference type="ARBA" id="ARBA00003968"/>
    </source>
</evidence>
<reference evidence="13" key="1">
    <citation type="journal article" date="2011" name="PLoS ONE">
        <title>A deep insight into the sialotranscriptome of the gulf coast tick, Amblyomma maculatum.</title>
        <authorList>
            <person name="Karim S."/>
            <person name="Singh P."/>
            <person name="Ribeiro J.M."/>
        </authorList>
    </citation>
    <scope>NUCLEOTIDE SEQUENCE</scope>
    <source>
        <tissue evidence="13">Salivary gland</tissue>
    </source>
</reference>
<evidence type="ECO:0000259" key="12">
    <source>
        <dbReference type="Pfam" id="PF00156"/>
    </source>
</evidence>
<comment type="subcellular location">
    <subcellularLocation>
        <location evidence="3">Cytoplasm</location>
    </subcellularLocation>
</comment>
<organism evidence="13">
    <name type="scientific">Amblyomma maculatum</name>
    <name type="common">Gulf Coast tick</name>
    <dbReference type="NCBI Taxonomy" id="34609"/>
    <lineage>
        <taxon>Eukaryota</taxon>
        <taxon>Metazoa</taxon>
        <taxon>Ecdysozoa</taxon>
        <taxon>Arthropoda</taxon>
        <taxon>Chelicerata</taxon>
        <taxon>Arachnida</taxon>
        <taxon>Acari</taxon>
        <taxon>Parasitiformes</taxon>
        <taxon>Ixodida</taxon>
        <taxon>Ixodoidea</taxon>
        <taxon>Ixodidae</taxon>
        <taxon>Amblyomminae</taxon>
        <taxon>Amblyomma</taxon>
    </lineage>
</organism>
<evidence type="ECO:0000256" key="4">
    <source>
        <dbReference type="ARBA" id="ARBA00004659"/>
    </source>
</evidence>
<dbReference type="GO" id="GO:0002055">
    <property type="term" value="F:adenine binding"/>
    <property type="evidence" value="ECO:0007669"/>
    <property type="project" value="TreeGrafter"/>
</dbReference>
<dbReference type="SUPFAM" id="SSF53271">
    <property type="entry name" value="PRTase-like"/>
    <property type="match status" value="1"/>
</dbReference>
<protein>
    <recommendedName>
        <fullName evidence="7">adenine phosphoribosyltransferase</fullName>
        <ecNumber evidence="7">2.4.2.7</ecNumber>
    </recommendedName>
</protein>
<sequence>MDPRVEEIRAELKTYPDFPKKGIEFCDIMPIFRKPAVFRKVVDLFAEHVRRSVPNVHTIAGIEARGFLLGPPLALALNVPFVPIRKAGKLPGSVKSQAYDLEYGQDKLEVQLASVSPGKDIVVIDDLLATGGKYNCLCSTLQACARILCICCFLEHFNAALVNMLLGE</sequence>
<evidence type="ECO:0000256" key="3">
    <source>
        <dbReference type="ARBA" id="ARBA00004496"/>
    </source>
</evidence>
<dbReference type="GO" id="GO:0006166">
    <property type="term" value="P:purine ribonucleoside salvage"/>
    <property type="evidence" value="ECO:0007669"/>
    <property type="project" value="UniProtKB-KW"/>
</dbReference>
<evidence type="ECO:0000256" key="11">
    <source>
        <dbReference type="ARBA" id="ARBA00022726"/>
    </source>
</evidence>
<evidence type="ECO:0000256" key="6">
    <source>
        <dbReference type="ARBA" id="ARBA00011738"/>
    </source>
</evidence>
<dbReference type="Pfam" id="PF00156">
    <property type="entry name" value="Pribosyltran"/>
    <property type="match status" value="1"/>
</dbReference>
<accession>G3MSV0</accession>
<evidence type="ECO:0000256" key="1">
    <source>
        <dbReference type="ARBA" id="ARBA00000868"/>
    </source>
</evidence>
<dbReference type="NCBIfam" id="NF002636">
    <property type="entry name" value="PRK02304.1-5"/>
    <property type="match status" value="1"/>
</dbReference>
<dbReference type="InterPro" id="IPR050054">
    <property type="entry name" value="UPRTase/APRTase"/>
</dbReference>
<comment type="pathway">
    <text evidence="4">Purine metabolism; AMP biosynthesis via salvage pathway; AMP from adenine: step 1/1.</text>
</comment>
<dbReference type="EMBL" id="JO844951">
    <property type="protein sequence ID" value="AEO36568.1"/>
    <property type="molecule type" value="mRNA"/>
</dbReference>
<evidence type="ECO:0000256" key="7">
    <source>
        <dbReference type="ARBA" id="ARBA00011893"/>
    </source>
</evidence>